<gene>
    <name evidence="1" type="ORF">PAM7066_02627</name>
</gene>
<proteinExistence type="predicted"/>
<sequence>MSDLGLSMIDDTVNETNNWLNTLGQDLGLNHQHAYHTLRAGLHTVRDRLTVDEASALGAQLPHLVRGIYYENWRPADTPVTTRSTSQYCEELGAHLVDAHDPDPEAAARAIFRLLKGKLGSGIMQKIRESLPKDVAEDLYDTA</sequence>
<organism evidence="1 2">
    <name type="scientific">Palleronia marisminoris</name>
    <dbReference type="NCBI Taxonomy" id="315423"/>
    <lineage>
        <taxon>Bacteria</taxon>
        <taxon>Pseudomonadati</taxon>
        <taxon>Pseudomonadota</taxon>
        <taxon>Alphaproteobacteria</taxon>
        <taxon>Rhodobacterales</taxon>
        <taxon>Roseobacteraceae</taxon>
        <taxon>Palleronia</taxon>
    </lineage>
</organism>
<dbReference type="InterPro" id="IPR018727">
    <property type="entry name" value="DUF2267"/>
</dbReference>
<dbReference type="OrthoDB" id="20942at2"/>
<name>A0A1Y5T4N7_9RHOB</name>
<keyword evidence="2" id="KW-1185">Reference proteome</keyword>
<reference evidence="1 2" key="1">
    <citation type="submission" date="2017-03" db="EMBL/GenBank/DDBJ databases">
        <authorList>
            <person name="Afonso C.L."/>
            <person name="Miller P.J."/>
            <person name="Scott M.A."/>
            <person name="Spackman E."/>
            <person name="Goraichik I."/>
            <person name="Dimitrov K.M."/>
            <person name="Suarez D.L."/>
            <person name="Swayne D.E."/>
        </authorList>
    </citation>
    <scope>NUCLEOTIDE SEQUENCE [LARGE SCALE GENOMIC DNA]</scope>
    <source>
        <strain evidence="1 2">CECT 7066</strain>
    </source>
</reference>
<evidence type="ECO:0008006" key="3">
    <source>
        <dbReference type="Google" id="ProtNLM"/>
    </source>
</evidence>
<dbReference type="RefSeq" id="WP_085854622.1">
    <property type="nucleotide sequence ID" value="NZ_FOPF01000007.1"/>
</dbReference>
<dbReference type="Gene3D" id="1.10.490.110">
    <property type="entry name" value="Uncharacterized conserved protein DUF2267"/>
    <property type="match status" value="1"/>
</dbReference>
<dbReference type="STRING" id="315423.SAMN04488020_107154"/>
<dbReference type="EMBL" id="FWFV01000007">
    <property type="protein sequence ID" value="SLN55152.1"/>
    <property type="molecule type" value="Genomic_DNA"/>
</dbReference>
<dbReference type="Pfam" id="PF10025">
    <property type="entry name" value="DUF2267"/>
    <property type="match status" value="1"/>
</dbReference>
<evidence type="ECO:0000313" key="1">
    <source>
        <dbReference type="EMBL" id="SLN55152.1"/>
    </source>
</evidence>
<dbReference type="AlphaFoldDB" id="A0A1Y5T4N7"/>
<protein>
    <recommendedName>
        <fullName evidence="3">DUF2267 domain-containing protein</fullName>
    </recommendedName>
</protein>
<dbReference type="Proteomes" id="UP000193870">
    <property type="component" value="Unassembled WGS sequence"/>
</dbReference>
<evidence type="ECO:0000313" key="2">
    <source>
        <dbReference type="Proteomes" id="UP000193870"/>
    </source>
</evidence>
<accession>A0A1Y5T4N7</accession>
<dbReference type="InterPro" id="IPR038282">
    <property type="entry name" value="DUF2267_sf"/>
</dbReference>